<gene>
    <name evidence="7" type="ORF">ENW83_01710</name>
</gene>
<feature type="transmembrane region" description="Helical" evidence="6">
    <location>
        <begin position="162"/>
        <end position="181"/>
    </location>
</feature>
<feature type="transmembrane region" description="Helical" evidence="6">
    <location>
        <begin position="12"/>
        <end position="31"/>
    </location>
</feature>
<keyword evidence="3 6" id="KW-0812">Transmembrane</keyword>
<keyword evidence="2" id="KW-1003">Cell membrane</keyword>
<feature type="transmembrane region" description="Helical" evidence="6">
    <location>
        <begin position="291"/>
        <end position="313"/>
    </location>
</feature>
<evidence type="ECO:0000313" key="7">
    <source>
        <dbReference type="EMBL" id="HGZ59909.1"/>
    </source>
</evidence>
<keyword evidence="5 6" id="KW-0472">Membrane</keyword>
<comment type="caution">
    <text evidence="7">The sequence shown here is derived from an EMBL/GenBank/DDBJ whole genome shotgun (WGS) entry which is preliminary data.</text>
</comment>
<sequence>MVAFGTGSKKIALELLVIAILLAVIPLVLMGNAYYELLAATVVLFSSMVVAWNIIGGYAGQLDLGAFAYVGVGGIITSELWIKAGIPPLLGIFAGGAASLLIAVIIGIPTFRFGIKEVWYALLTAALVVIFNNLSRVLMGPTDYYLPPKTGILYLKFNSYEIMYAIASVILILTVLANLAIERSKIGYYLKSIREDELAAEMIGIDTRRYKLYALMIYSFFLGVMGYIYIVLAASFSYRMFDSSSSLSIAIMGIIGGLGSIEGGIVSAMVLRSLGEYFRSSFGSTVPGLDLLLYGIVLVIVGIFQPEGIAGIINRINKAMKKKR</sequence>
<feature type="transmembrane region" description="Helical" evidence="6">
    <location>
        <begin position="37"/>
        <end position="55"/>
    </location>
</feature>
<dbReference type="PANTHER" id="PTHR30482">
    <property type="entry name" value="HIGH-AFFINITY BRANCHED-CHAIN AMINO ACID TRANSPORT SYSTEM PERMEASE"/>
    <property type="match status" value="1"/>
</dbReference>
<dbReference type="InterPro" id="IPR001851">
    <property type="entry name" value="ABC_transp_permease"/>
</dbReference>
<feature type="transmembrane region" description="Helical" evidence="6">
    <location>
        <begin position="118"/>
        <end position="139"/>
    </location>
</feature>
<proteinExistence type="predicted"/>
<keyword evidence="4 6" id="KW-1133">Transmembrane helix</keyword>
<organism evidence="7">
    <name type="scientific">Fervidicoccus fontis</name>
    <dbReference type="NCBI Taxonomy" id="683846"/>
    <lineage>
        <taxon>Archaea</taxon>
        <taxon>Thermoproteota</taxon>
        <taxon>Thermoprotei</taxon>
        <taxon>Fervidicoccales</taxon>
        <taxon>Fervidicoccaceae</taxon>
        <taxon>Fervidicoccus</taxon>
    </lineage>
</organism>
<dbReference type="CDD" id="cd06581">
    <property type="entry name" value="TM_PBP1_LivM_like"/>
    <property type="match status" value="1"/>
</dbReference>
<accession>A0A7J3SLZ2</accession>
<feature type="transmembrane region" description="Helical" evidence="6">
    <location>
        <begin position="62"/>
        <end position="82"/>
    </location>
</feature>
<dbReference type="EMBL" id="DTLS01000048">
    <property type="protein sequence ID" value="HGZ59909.1"/>
    <property type="molecule type" value="Genomic_DNA"/>
</dbReference>
<reference evidence="7" key="1">
    <citation type="journal article" date="2020" name="mSystems">
        <title>Genome- and Community-Level Interaction Insights into Carbon Utilization and Element Cycling Functions of Hydrothermarchaeota in Hydrothermal Sediment.</title>
        <authorList>
            <person name="Zhou Z."/>
            <person name="Liu Y."/>
            <person name="Xu W."/>
            <person name="Pan J."/>
            <person name="Luo Z.H."/>
            <person name="Li M."/>
        </authorList>
    </citation>
    <scope>NUCLEOTIDE SEQUENCE [LARGE SCALE GENOMIC DNA]</scope>
    <source>
        <strain evidence="7">SpSt-885</strain>
    </source>
</reference>
<dbReference type="Pfam" id="PF02653">
    <property type="entry name" value="BPD_transp_2"/>
    <property type="match status" value="1"/>
</dbReference>
<dbReference type="InterPro" id="IPR043428">
    <property type="entry name" value="LivM-like"/>
</dbReference>
<evidence type="ECO:0000256" key="2">
    <source>
        <dbReference type="ARBA" id="ARBA00022475"/>
    </source>
</evidence>
<protein>
    <submittedName>
        <fullName evidence="7">Branched-chain amino acid ABC transporter permease</fullName>
    </submittedName>
</protein>
<dbReference type="AlphaFoldDB" id="A0A7J3SLZ2"/>
<evidence type="ECO:0000256" key="5">
    <source>
        <dbReference type="ARBA" id="ARBA00023136"/>
    </source>
</evidence>
<dbReference type="PANTHER" id="PTHR30482:SF10">
    <property type="entry name" value="HIGH-AFFINITY BRANCHED-CHAIN AMINO ACID TRANSPORT PROTEIN BRAE"/>
    <property type="match status" value="1"/>
</dbReference>
<comment type="subcellular location">
    <subcellularLocation>
        <location evidence="1">Cell membrane</location>
        <topology evidence="1">Multi-pass membrane protein</topology>
    </subcellularLocation>
</comment>
<feature type="transmembrane region" description="Helical" evidence="6">
    <location>
        <begin position="88"/>
        <end position="111"/>
    </location>
</feature>
<dbReference type="GO" id="GO:0015658">
    <property type="term" value="F:branched-chain amino acid transmembrane transporter activity"/>
    <property type="evidence" value="ECO:0007669"/>
    <property type="project" value="InterPro"/>
</dbReference>
<feature type="transmembrane region" description="Helical" evidence="6">
    <location>
        <begin position="248"/>
        <end position="271"/>
    </location>
</feature>
<evidence type="ECO:0000256" key="1">
    <source>
        <dbReference type="ARBA" id="ARBA00004651"/>
    </source>
</evidence>
<dbReference type="GO" id="GO:0005886">
    <property type="term" value="C:plasma membrane"/>
    <property type="evidence" value="ECO:0007669"/>
    <property type="project" value="UniProtKB-SubCell"/>
</dbReference>
<evidence type="ECO:0000256" key="3">
    <source>
        <dbReference type="ARBA" id="ARBA00022692"/>
    </source>
</evidence>
<name>A0A7J3SLZ2_9CREN</name>
<evidence type="ECO:0000256" key="6">
    <source>
        <dbReference type="SAM" id="Phobius"/>
    </source>
</evidence>
<feature type="transmembrane region" description="Helical" evidence="6">
    <location>
        <begin position="212"/>
        <end position="236"/>
    </location>
</feature>
<evidence type="ECO:0000256" key="4">
    <source>
        <dbReference type="ARBA" id="ARBA00022989"/>
    </source>
</evidence>